<dbReference type="CDD" id="cd01038">
    <property type="entry name" value="Endonuclease_DUF559"/>
    <property type="match status" value="1"/>
</dbReference>
<organism evidence="2 3">
    <name type="scientific">Candidatus Falkowbacteria bacterium CG_4_9_14_3_um_filter_38_19</name>
    <dbReference type="NCBI Taxonomy" id="1974559"/>
    <lineage>
        <taxon>Bacteria</taxon>
        <taxon>Candidatus Falkowiibacteriota</taxon>
    </lineage>
</organism>
<dbReference type="EMBL" id="PFUO01000060">
    <property type="protein sequence ID" value="PJB17210.1"/>
    <property type="molecule type" value="Genomic_DNA"/>
</dbReference>
<comment type="caution">
    <text evidence="2">The sequence shown here is derived from an EMBL/GenBank/DDBJ whole genome shotgun (WGS) entry which is preliminary data.</text>
</comment>
<keyword evidence="2" id="KW-0255">Endonuclease</keyword>
<dbReference type="InterPro" id="IPR007569">
    <property type="entry name" value="DUF559"/>
</dbReference>
<dbReference type="Gene3D" id="3.40.960.10">
    <property type="entry name" value="VSR Endonuclease"/>
    <property type="match status" value="1"/>
</dbReference>
<dbReference type="GO" id="GO:0004519">
    <property type="term" value="F:endonuclease activity"/>
    <property type="evidence" value="ECO:0007669"/>
    <property type="project" value="UniProtKB-KW"/>
</dbReference>
<dbReference type="PANTHER" id="PTHR38590">
    <property type="entry name" value="BLL0828 PROTEIN"/>
    <property type="match status" value="1"/>
</dbReference>
<dbReference type="Proteomes" id="UP000230611">
    <property type="component" value="Unassembled WGS sequence"/>
</dbReference>
<accession>A0A2M8AHV6</accession>
<reference evidence="3" key="1">
    <citation type="submission" date="2017-09" db="EMBL/GenBank/DDBJ databases">
        <title>Depth-based differentiation of microbial function through sediment-hosted aquifers and enrichment of novel symbionts in the deep terrestrial subsurface.</title>
        <authorList>
            <person name="Probst A.J."/>
            <person name="Ladd B."/>
            <person name="Jarett J.K."/>
            <person name="Geller-Mcgrath D.E."/>
            <person name="Sieber C.M.K."/>
            <person name="Emerson J.B."/>
            <person name="Anantharaman K."/>
            <person name="Thomas B.C."/>
            <person name="Malmstrom R."/>
            <person name="Stieglmeier M."/>
            <person name="Klingl A."/>
            <person name="Woyke T."/>
            <person name="Ryan C.M."/>
            <person name="Banfield J.F."/>
        </authorList>
    </citation>
    <scope>NUCLEOTIDE SEQUENCE [LARGE SCALE GENOMIC DNA]</scope>
</reference>
<keyword evidence="2" id="KW-0540">Nuclease</keyword>
<name>A0A2M8AHV6_9BACT</name>
<evidence type="ECO:0000313" key="3">
    <source>
        <dbReference type="Proteomes" id="UP000230611"/>
    </source>
</evidence>
<dbReference type="InterPro" id="IPR047216">
    <property type="entry name" value="Endonuclease_DUF559_bact"/>
</dbReference>
<dbReference type="InterPro" id="IPR011335">
    <property type="entry name" value="Restrct_endonuc-II-like"/>
</dbReference>
<proteinExistence type="predicted"/>
<sequence>MFKQNKKFIPYNNNLNSRAKDLRNNMTAAEKKLWYEFLRGHEYRFVRQKVIGNYIIDFYCQKLKLGIEIDGGTHLGDKNEEYDKNRTEELNKSGIKILRFWNDDILKGLGEVESIIEKEINPLNPPLQGGREIKKVL</sequence>
<evidence type="ECO:0000259" key="1">
    <source>
        <dbReference type="Pfam" id="PF04480"/>
    </source>
</evidence>
<evidence type="ECO:0000313" key="2">
    <source>
        <dbReference type="EMBL" id="PJB17210.1"/>
    </source>
</evidence>
<dbReference type="SUPFAM" id="SSF52980">
    <property type="entry name" value="Restriction endonuclease-like"/>
    <property type="match status" value="1"/>
</dbReference>
<keyword evidence="2" id="KW-0378">Hydrolase</keyword>
<gene>
    <name evidence="2" type="ORF">CO116_01255</name>
</gene>
<dbReference type="PANTHER" id="PTHR38590:SF1">
    <property type="entry name" value="BLL0828 PROTEIN"/>
    <property type="match status" value="1"/>
</dbReference>
<protein>
    <submittedName>
        <fullName evidence="2">Type II restriction endonuclease</fullName>
    </submittedName>
</protein>
<feature type="domain" description="DUF559" evidence="1">
    <location>
        <begin position="14"/>
        <end position="120"/>
    </location>
</feature>
<dbReference type="AlphaFoldDB" id="A0A2M8AHV6"/>
<dbReference type="Pfam" id="PF04480">
    <property type="entry name" value="DUF559"/>
    <property type="match status" value="1"/>
</dbReference>